<dbReference type="OrthoDB" id="9801500at2"/>
<sequence length="106" mass="11826">MKLAIILETKEHEKAWNAFRLGVASLNSNHEVKFFLMGESVEVESIIDATYDVVSEMKKFEDAGGELLACGTCLKSRQLEDATSCPISTIYDCVAMIEWADKIVTF</sequence>
<dbReference type="RefSeq" id="WP_125955675.1">
    <property type="nucleotide sequence ID" value="NZ_NGJT01000001.1"/>
</dbReference>
<dbReference type="Proteomes" id="UP000288490">
    <property type="component" value="Unassembled WGS sequence"/>
</dbReference>
<dbReference type="InterPro" id="IPR027396">
    <property type="entry name" value="DsrEFH-like"/>
</dbReference>
<dbReference type="Gene3D" id="3.40.1260.10">
    <property type="entry name" value="DsrEFH-like"/>
    <property type="match status" value="1"/>
</dbReference>
<dbReference type="EMBL" id="NGJT01000001">
    <property type="protein sequence ID" value="RST96254.1"/>
    <property type="molecule type" value="Genomic_DNA"/>
</dbReference>
<evidence type="ECO:0000313" key="1">
    <source>
        <dbReference type="EMBL" id="RST96254.1"/>
    </source>
</evidence>
<name>A0A429ZRA1_9ENTE</name>
<comment type="caution">
    <text evidence="1">The sequence shown here is derived from an EMBL/GenBank/DDBJ whole genome shotgun (WGS) entry which is preliminary data.</text>
</comment>
<dbReference type="SUPFAM" id="SSF75169">
    <property type="entry name" value="DsrEFH-like"/>
    <property type="match status" value="1"/>
</dbReference>
<dbReference type="InterPro" id="IPR003787">
    <property type="entry name" value="Sulphur_relay_DsrE/F-like"/>
</dbReference>
<protein>
    <submittedName>
        <fullName evidence="1">DsrE family protein</fullName>
    </submittedName>
</protein>
<proteinExistence type="predicted"/>
<dbReference type="Pfam" id="PF02635">
    <property type="entry name" value="DsrE"/>
    <property type="match status" value="1"/>
</dbReference>
<reference evidence="1 2" key="1">
    <citation type="submission" date="2017-05" db="EMBL/GenBank/DDBJ databases">
        <title>Vagococcus spp. assemblies.</title>
        <authorList>
            <person name="Gulvik C.A."/>
        </authorList>
    </citation>
    <scope>NUCLEOTIDE SEQUENCE [LARGE SCALE GENOMIC DNA]</scope>
    <source>
        <strain evidence="1 2">SS1994</strain>
    </source>
</reference>
<evidence type="ECO:0000313" key="2">
    <source>
        <dbReference type="Proteomes" id="UP000288490"/>
    </source>
</evidence>
<keyword evidence="2" id="KW-1185">Reference proteome</keyword>
<dbReference type="AlphaFoldDB" id="A0A429ZRA1"/>
<accession>A0A429ZRA1</accession>
<organism evidence="1 2">
    <name type="scientific">Vagococcus bubulae</name>
    <dbReference type="NCBI Taxonomy" id="1977868"/>
    <lineage>
        <taxon>Bacteria</taxon>
        <taxon>Bacillati</taxon>
        <taxon>Bacillota</taxon>
        <taxon>Bacilli</taxon>
        <taxon>Lactobacillales</taxon>
        <taxon>Enterococcaceae</taxon>
        <taxon>Vagococcus</taxon>
    </lineage>
</organism>
<gene>
    <name evidence="1" type="ORF">CBF36_00555</name>
</gene>